<dbReference type="EMBL" id="HACM01003797">
    <property type="protein sequence ID" value="CRZ04239.1"/>
    <property type="molecule type" value="Transcribed_RNA"/>
</dbReference>
<evidence type="ECO:0000313" key="2">
    <source>
        <dbReference type="EMBL" id="CRZ04239.1"/>
    </source>
</evidence>
<reference evidence="2" key="1">
    <citation type="submission" date="2015-04" db="EMBL/GenBank/DDBJ databases">
        <title>The genome sequence of the plant pathogenic Rhizarian Plasmodiophora brassicae reveals insights in its biotrophic life cycle and the origin of chitin synthesis.</title>
        <authorList>
            <person name="Schwelm A."/>
            <person name="Fogelqvist J."/>
            <person name="Knaust A."/>
            <person name="Julke S."/>
            <person name="Lilja T."/>
            <person name="Dhandapani V."/>
            <person name="Bonilla-Rosso G."/>
            <person name="Karlsson M."/>
            <person name="Shevchenko A."/>
            <person name="Choi S.R."/>
            <person name="Kim H.G."/>
            <person name="Park J.Y."/>
            <person name="Lim Y.P."/>
            <person name="Ludwig-Muller J."/>
            <person name="Dixelius C."/>
        </authorList>
    </citation>
    <scope>NUCLEOTIDE SEQUENCE</scope>
    <source>
        <tissue evidence="2">Potato root galls</tissue>
    </source>
</reference>
<proteinExistence type="predicted"/>
<feature type="non-terminal residue" evidence="2">
    <location>
        <position position="1"/>
    </location>
</feature>
<sequence>PACLKLLRFWAAQIDLESVDEDQYALDKIIHKVLATTDLQCMELPQGEFPSGAEYFYKYNWTLHPAGPTIVHANFMKGHDVKFRALMEVPMPHAATLPSHYSLGNR</sequence>
<dbReference type="AlphaFoldDB" id="A0A0H5R7H5"/>
<dbReference type="Pfam" id="PF03407">
    <property type="entry name" value="Nucleotid_trans"/>
    <property type="match status" value="1"/>
</dbReference>
<protein>
    <recommendedName>
        <fullName evidence="1">Nucleotide-diphospho-sugar transferase domain-containing protein</fullName>
    </recommendedName>
</protein>
<feature type="domain" description="Nucleotide-diphospho-sugar transferase" evidence="1">
    <location>
        <begin position="4"/>
        <end position="84"/>
    </location>
</feature>
<dbReference type="InterPro" id="IPR005069">
    <property type="entry name" value="Nucl-diP-sugar_transferase"/>
</dbReference>
<evidence type="ECO:0000259" key="1">
    <source>
        <dbReference type="Pfam" id="PF03407"/>
    </source>
</evidence>
<name>A0A0H5R7H5_9EUKA</name>
<organism evidence="2">
    <name type="scientific">Spongospora subterranea</name>
    <dbReference type="NCBI Taxonomy" id="70186"/>
    <lineage>
        <taxon>Eukaryota</taxon>
        <taxon>Sar</taxon>
        <taxon>Rhizaria</taxon>
        <taxon>Endomyxa</taxon>
        <taxon>Phytomyxea</taxon>
        <taxon>Plasmodiophorida</taxon>
        <taxon>Plasmodiophoridae</taxon>
        <taxon>Spongospora</taxon>
    </lineage>
</organism>
<accession>A0A0H5R7H5</accession>